<organism evidence="2 3">
    <name type="scientific">Ancylobacter novellus</name>
    <name type="common">Thiobacillus novellus</name>
    <dbReference type="NCBI Taxonomy" id="921"/>
    <lineage>
        <taxon>Bacteria</taxon>
        <taxon>Pseudomonadati</taxon>
        <taxon>Pseudomonadota</taxon>
        <taxon>Alphaproteobacteria</taxon>
        <taxon>Hyphomicrobiales</taxon>
        <taxon>Xanthobacteraceae</taxon>
        <taxon>Ancylobacter</taxon>
    </lineage>
</organism>
<dbReference type="InterPro" id="IPR011991">
    <property type="entry name" value="ArsR-like_HTH"/>
</dbReference>
<dbReference type="SMART" id="SM00418">
    <property type="entry name" value="HTH_ARSR"/>
    <property type="match status" value="1"/>
</dbReference>
<dbReference type="AlphaFoldDB" id="A0A2W5LY66"/>
<comment type="caution">
    <text evidence="2">The sequence shown here is derived from an EMBL/GenBank/DDBJ whole genome shotgun (WGS) entry which is preliminary data.</text>
</comment>
<evidence type="ECO:0000259" key="1">
    <source>
        <dbReference type="SMART" id="SM00418"/>
    </source>
</evidence>
<evidence type="ECO:0000313" key="3">
    <source>
        <dbReference type="Proteomes" id="UP000249577"/>
    </source>
</evidence>
<dbReference type="CDD" id="cd00090">
    <property type="entry name" value="HTH_ARSR"/>
    <property type="match status" value="1"/>
</dbReference>
<dbReference type="Pfam" id="PF25212">
    <property type="entry name" value="HVO_A0114"/>
    <property type="match status" value="1"/>
</dbReference>
<proteinExistence type="predicted"/>
<gene>
    <name evidence="2" type="ORF">DI565_15900</name>
</gene>
<dbReference type="InterPro" id="IPR036388">
    <property type="entry name" value="WH-like_DNA-bd_sf"/>
</dbReference>
<dbReference type="Gene3D" id="1.10.10.10">
    <property type="entry name" value="Winged helix-like DNA-binding domain superfamily/Winged helix DNA-binding domain"/>
    <property type="match status" value="1"/>
</dbReference>
<dbReference type="GO" id="GO:0003700">
    <property type="term" value="F:DNA-binding transcription factor activity"/>
    <property type="evidence" value="ECO:0007669"/>
    <property type="project" value="InterPro"/>
</dbReference>
<accession>A0A2W5LY66</accession>
<dbReference type="Proteomes" id="UP000249577">
    <property type="component" value="Unassembled WGS sequence"/>
</dbReference>
<reference evidence="2 3" key="1">
    <citation type="submission" date="2017-08" db="EMBL/GenBank/DDBJ databases">
        <title>Infants hospitalized years apart are colonized by the same room-sourced microbial strains.</title>
        <authorList>
            <person name="Brooks B."/>
            <person name="Olm M.R."/>
            <person name="Firek B.A."/>
            <person name="Baker R."/>
            <person name="Thomas B.C."/>
            <person name="Morowitz M.J."/>
            <person name="Banfield J.F."/>
        </authorList>
    </citation>
    <scope>NUCLEOTIDE SEQUENCE [LARGE SCALE GENOMIC DNA]</scope>
    <source>
        <strain evidence="2">S2_005_003_R2_43</strain>
    </source>
</reference>
<sequence>MTAPSNEDVLRALSPENCKLIALIHRHRPSSVTELCSLAGRPQPNVSRALAVLEKAGLILLVGGRPKRPELAATHVTISLRELKAE</sequence>
<feature type="domain" description="HTH arsR-type" evidence="1">
    <location>
        <begin position="8"/>
        <end position="85"/>
    </location>
</feature>
<evidence type="ECO:0000313" key="2">
    <source>
        <dbReference type="EMBL" id="PZQ12317.1"/>
    </source>
</evidence>
<dbReference type="SUPFAM" id="SSF46785">
    <property type="entry name" value="Winged helix' DNA-binding domain"/>
    <property type="match status" value="1"/>
</dbReference>
<protein>
    <recommendedName>
        <fullName evidence="1">HTH arsR-type domain-containing protein</fullName>
    </recommendedName>
</protein>
<name>A0A2W5LY66_ANCNO</name>
<dbReference type="InterPro" id="IPR001845">
    <property type="entry name" value="HTH_ArsR_DNA-bd_dom"/>
</dbReference>
<dbReference type="InterPro" id="IPR036390">
    <property type="entry name" value="WH_DNA-bd_sf"/>
</dbReference>
<dbReference type="EMBL" id="QFPN01000009">
    <property type="protein sequence ID" value="PZQ12317.1"/>
    <property type="molecule type" value="Genomic_DNA"/>
</dbReference>